<keyword evidence="1" id="KW-0472">Membrane</keyword>
<feature type="transmembrane region" description="Helical" evidence="1">
    <location>
        <begin position="16"/>
        <end position="39"/>
    </location>
</feature>
<dbReference type="AlphaFoldDB" id="A0A255GJW0"/>
<comment type="caution">
    <text evidence="2">The sequence shown here is derived from an EMBL/GenBank/DDBJ whole genome shotgun (WGS) entry which is preliminary data.</text>
</comment>
<dbReference type="RefSeq" id="WP_094404992.1">
    <property type="nucleotide sequence ID" value="NZ_NMVO01000005.1"/>
</dbReference>
<accession>A0A255GJW0</accession>
<dbReference type="NCBIfam" id="NF041390">
    <property type="entry name" value="TadE_Rv3655c"/>
    <property type="match status" value="1"/>
</dbReference>
<proteinExistence type="predicted"/>
<dbReference type="EMBL" id="NMVO01000005">
    <property type="protein sequence ID" value="OYO16109.1"/>
    <property type="molecule type" value="Genomic_DNA"/>
</dbReference>
<dbReference type="Proteomes" id="UP000215896">
    <property type="component" value="Unassembled WGS sequence"/>
</dbReference>
<sequence length="116" mass="12235">MLSHRPDERGSTTVEVALGLVSLLLATVAGVWLVLVVVLQARIVDTASEIARQEARGDRVAVARAEAEAPAGTTVERSRDRGLAVVTVRLDARPLGAGPAVPLQARARVLLEPGER</sequence>
<keyword evidence="3" id="KW-1185">Reference proteome</keyword>
<keyword evidence="1" id="KW-1133">Transmembrane helix</keyword>
<reference evidence="2 3" key="1">
    <citation type="submission" date="2017-07" db="EMBL/GenBank/DDBJ databases">
        <title>Draft whole genome sequences of clinical Proprionibacteriaceae strains.</title>
        <authorList>
            <person name="Bernier A.-M."/>
            <person name="Bernard K."/>
            <person name="Domingo M.-C."/>
        </authorList>
    </citation>
    <scope>NUCLEOTIDE SEQUENCE [LARGE SCALE GENOMIC DNA]</scope>
    <source>
        <strain evidence="2 3">NML 030167</strain>
    </source>
</reference>
<evidence type="ECO:0000256" key="1">
    <source>
        <dbReference type="SAM" id="Phobius"/>
    </source>
</evidence>
<name>A0A255GJW0_9ACTN</name>
<dbReference type="InterPro" id="IPR049790">
    <property type="entry name" value="Rv3655c/TadE"/>
</dbReference>
<keyword evidence="1" id="KW-0812">Transmembrane</keyword>
<protein>
    <recommendedName>
        <fullName evidence="4">Pilus assembly protein</fullName>
    </recommendedName>
</protein>
<gene>
    <name evidence="2" type="ORF">CGZ94_05175</name>
</gene>
<evidence type="ECO:0000313" key="2">
    <source>
        <dbReference type="EMBL" id="OYO16109.1"/>
    </source>
</evidence>
<evidence type="ECO:0008006" key="4">
    <source>
        <dbReference type="Google" id="ProtNLM"/>
    </source>
</evidence>
<evidence type="ECO:0000313" key="3">
    <source>
        <dbReference type="Proteomes" id="UP000215896"/>
    </source>
</evidence>
<organism evidence="2 3">
    <name type="scientific">Enemella evansiae</name>
    <dbReference type="NCBI Taxonomy" id="2016499"/>
    <lineage>
        <taxon>Bacteria</taxon>
        <taxon>Bacillati</taxon>
        <taxon>Actinomycetota</taxon>
        <taxon>Actinomycetes</taxon>
        <taxon>Propionibacteriales</taxon>
        <taxon>Propionibacteriaceae</taxon>
        <taxon>Enemella</taxon>
    </lineage>
</organism>